<sequence>MKCEKCQQREATVYLNQTLNGETKEVHLCEVCAKENEGVLFNDGLSFQQFLSGLLKNNKSPQIKSVDLTCPKCGMTFGDFKTKSKVGCAHCYKVFDTHLQPIVKRLQGSLYHTGKRPSKLHQKIQLQNKMETYESDLKIALMKEDYEQAAVIRDLIKDLKKEAEL</sequence>
<gene>
    <name evidence="2" type="ORF">PATL70BA_0570</name>
</gene>
<dbReference type="Proteomes" id="UP000279029">
    <property type="component" value="Chromosome"/>
</dbReference>
<keyword evidence="3" id="KW-1185">Reference proteome</keyword>
<dbReference type="GO" id="GO:0046870">
    <property type="term" value="F:cadmium ion binding"/>
    <property type="evidence" value="ECO:0007669"/>
    <property type="project" value="TreeGrafter"/>
</dbReference>
<dbReference type="InterPro" id="IPR025542">
    <property type="entry name" value="YacH"/>
</dbReference>
<dbReference type="OrthoDB" id="9788704at2"/>
<dbReference type="KEGG" id="cbar:PATL70BA_0570"/>
<protein>
    <recommendedName>
        <fullName evidence="1">UVR domain-containing protein</fullName>
    </recommendedName>
</protein>
<evidence type="ECO:0000313" key="3">
    <source>
        <dbReference type="Proteomes" id="UP000279029"/>
    </source>
</evidence>
<accession>A0A3P7NYN7</accession>
<dbReference type="GO" id="GO:0050897">
    <property type="term" value="F:cobalt ion binding"/>
    <property type="evidence" value="ECO:0007669"/>
    <property type="project" value="TreeGrafter"/>
</dbReference>
<evidence type="ECO:0000313" key="2">
    <source>
        <dbReference type="EMBL" id="VDN46430.1"/>
    </source>
</evidence>
<dbReference type="PANTHER" id="PTHR38430">
    <property type="entry name" value="PROTEIN-ARGININE KINASE ACTIVATOR PROTEIN"/>
    <property type="match status" value="1"/>
</dbReference>
<dbReference type="GO" id="GO:0008270">
    <property type="term" value="F:zinc ion binding"/>
    <property type="evidence" value="ECO:0007669"/>
    <property type="project" value="TreeGrafter"/>
</dbReference>
<dbReference type="RefSeq" id="WP_125135947.1">
    <property type="nucleotide sequence ID" value="NZ_LR130778.1"/>
</dbReference>
<name>A0A3P7NYN7_9FIRM</name>
<dbReference type="PIRSF" id="PIRSF015034">
    <property type="entry name" value="YacH"/>
    <property type="match status" value="1"/>
</dbReference>
<proteinExistence type="predicted"/>
<dbReference type="GO" id="GO:0005507">
    <property type="term" value="F:copper ion binding"/>
    <property type="evidence" value="ECO:0007669"/>
    <property type="project" value="TreeGrafter"/>
</dbReference>
<dbReference type="EMBL" id="LR130778">
    <property type="protein sequence ID" value="VDN46430.1"/>
    <property type="molecule type" value="Genomic_DNA"/>
</dbReference>
<feature type="domain" description="UVR" evidence="1">
    <location>
        <begin position="127"/>
        <end position="162"/>
    </location>
</feature>
<dbReference type="AlphaFoldDB" id="A0A3P7NYN7"/>
<dbReference type="InterPro" id="IPR001943">
    <property type="entry name" value="UVR_dom"/>
</dbReference>
<organism evidence="2 3">
    <name type="scientific">Petrocella atlantisensis</name>
    <dbReference type="NCBI Taxonomy" id="2173034"/>
    <lineage>
        <taxon>Bacteria</taxon>
        <taxon>Bacillati</taxon>
        <taxon>Bacillota</taxon>
        <taxon>Clostridia</taxon>
        <taxon>Lachnospirales</taxon>
        <taxon>Vallitaleaceae</taxon>
        <taxon>Petrocella</taxon>
    </lineage>
</organism>
<dbReference type="PROSITE" id="PS50151">
    <property type="entry name" value="UVR"/>
    <property type="match status" value="1"/>
</dbReference>
<reference evidence="2 3" key="1">
    <citation type="submission" date="2018-09" db="EMBL/GenBank/DDBJ databases">
        <authorList>
            <person name="Postec A."/>
        </authorList>
    </citation>
    <scope>NUCLEOTIDE SEQUENCE [LARGE SCALE GENOMIC DNA]</scope>
    <source>
        <strain evidence="2">70B-A</strain>
    </source>
</reference>
<dbReference type="Pfam" id="PF02151">
    <property type="entry name" value="UVR"/>
    <property type="match status" value="1"/>
</dbReference>
<evidence type="ECO:0000259" key="1">
    <source>
        <dbReference type="PROSITE" id="PS50151"/>
    </source>
</evidence>
<dbReference type="GO" id="GO:1990169">
    <property type="term" value="P:stress response to copper ion"/>
    <property type="evidence" value="ECO:0007669"/>
    <property type="project" value="TreeGrafter"/>
</dbReference>
<dbReference type="PANTHER" id="PTHR38430:SF1">
    <property type="entry name" value="PROTEIN-ARGININE KINASE ACTIVATOR PROTEIN"/>
    <property type="match status" value="1"/>
</dbReference>
<dbReference type="GO" id="GO:1990170">
    <property type="term" value="P:stress response to cadmium ion"/>
    <property type="evidence" value="ECO:0007669"/>
    <property type="project" value="TreeGrafter"/>
</dbReference>